<proteinExistence type="predicted"/>
<evidence type="ECO:0000313" key="2">
    <source>
        <dbReference type="EMBL" id="MBT0666337.1"/>
    </source>
</evidence>
<dbReference type="EMBL" id="JAHCVJ010000011">
    <property type="protein sequence ID" value="MBT0666337.1"/>
    <property type="molecule type" value="Genomic_DNA"/>
</dbReference>
<feature type="signal peptide" evidence="1">
    <location>
        <begin position="1"/>
        <end position="21"/>
    </location>
</feature>
<keyword evidence="3" id="KW-1185">Reference proteome</keyword>
<reference evidence="2 3" key="1">
    <citation type="submission" date="2021-05" db="EMBL/GenBank/DDBJ databases">
        <title>The draft genome of Geobacter pelophilus DSM 12255.</title>
        <authorList>
            <person name="Xu Z."/>
            <person name="Masuda Y."/>
            <person name="Itoh H."/>
            <person name="Senoo K."/>
        </authorList>
    </citation>
    <scope>NUCLEOTIDE SEQUENCE [LARGE SCALE GENOMIC DNA]</scope>
    <source>
        <strain evidence="2 3">DSM 12255</strain>
    </source>
</reference>
<dbReference type="RefSeq" id="WP_214173112.1">
    <property type="nucleotide sequence ID" value="NZ_JAHCVJ010000011.1"/>
</dbReference>
<gene>
    <name evidence="2" type="ORF">KI809_18675</name>
</gene>
<keyword evidence="1" id="KW-0732">Signal</keyword>
<evidence type="ECO:0000256" key="1">
    <source>
        <dbReference type="SAM" id="SignalP"/>
    </source>
</evidence>
<sequence length="136" mass="14432">MKKLLSLTLLFLVVTSVSAFATQKILYDNQSKPAVPIQNLKALAPAKAASGCNTQAITKGYIQGQHSSVNGYLGYSAEVVTAAGVAEPVKWELDGTQVASGPDFEFTNPQGSTYGKAKQKVYSAASRSLTSCTRRQ</sequence>
<comment type="caution">
    <text evidence="2">The sequence shown here is derived from an EMBL/GenBank/DDBJ whole genome shotgun (WGS) entry which is preliminary data.</text>
</comment>
<name>A0AAW4LEK1_9BACT</name>
<organism evidence="2 3">
    <name type="scientific">Geoanaerobacter pelophilus</name>
    <dbReference type="NCBI Taxonomy" id="60036"/>
    <lineage>
        <taxon>Bacteria</taxon>
        <taxon>Pseudomonadati</taxon>
        <taxon>Thermodesulfobacteriota</taxon>
        <taxon>Desulfuromonadia</taxon>
        <taxon>Geobacterales</taxon>
        <taxon>Geobacteraceae</taxon>
        <taxon>Geoanaerobacter</taxon>
    </lineage>
</organism>
<accession>A0AAW4LEK1</accession>
<dbReference type="Proteomes" id="UP000811899">
    <property type="component" value="Unassembled WGS sequence"/>
</dbReference>
<dbReference type="AlphaFoldDB" id="A0AAW4LEK1"/>
<protein>
    <submittedName>
        <fullName evidence="2">Uncharacterized protein</fullName>
    </submittedName>
</protein>
<evidence type="ECO:0000313" key="3">
    <source>
        <dbReference type="Proteomes" id="UP000811899"/>
    </source>
</evidence>
<feature type="chain" id="PRO_5044014381" evidence="1">
    <location>
        <begin position="22"/>
        <end position="136"/>
    </location>
</feature>